<dbReference type="GeneID" id="36518175"/>
<keyword evidence="5" id="KW-1185">Reference proteome</keyword>
<dbReference type="Gene3D" id="1.10.3380.10">
    <property type="entry name" value="Sec63 N-terminal domain-like domain"/>
    <property type="match status" value="1"/>
</dbReference>
<evidence type="ECO:0000313" key="4">
    <source>
        <dbReference type="EMBL" id="PRT56807.1"/>
    </source>
</evidence>
<evidence type="ECO:0000256" key="1">
    <source>
        <dbReference type="SAM" id="MobiDB-lite"/>
    </source>
</evidence>
<dbReference type="Proteomes" id="UP000238350">
    <property type="component" value="Unassembled WGS sequence"/>
</dbReference>
<dbReference type="GO" id="GO:0006614">
    <property type="term" value="P:SRP-dependent cotranslational protein targeting to membrane"/>
    <property type="evidence" value="ECO:0007669"/>
    <property type="project" value="TreeGrafter"/>
</dbReference>
<feature type="transmembrane region" description="Helical" evidence="2">
    <location>
        <begin position="200"/>
        <end position="222"/>
    </location>
</feature>
<comment type="caution">
    <text evidence="4">The sequence shown here is derived from an EMBL/GenBank/DDBJ whole genome shotgun (WGS) entry which is preliminary data.</text>
</comment>
<feature type="domain" description="J" evidence="3">
    <location>
        <begin position="105"/>
        <end position="175"/>
    </location>
</feature>
<dbReference type="SUPFAM" id="SSF81296">
    <property type="entry name" value="E set domains"/>
    <property type="match status" value="1"/>
</dbReference>
<dbReference type="PROSITE" id="PS50076">
    <property type="entry name" value="DNAJ_2"/>
    <property type="match status" value="1"/>
</dbReference>
<dbReference type="InterPro" id="IPR001623">
    <property type="entry name" value="DnaJ_domain"/>
</dbReference>
<sequence length="598" mass="67390">MSDSHYSYDESTEVWPFFALTIVGAIVVPVTLTRALTARPKALRKKDHPPAYNADAQEEFSRVKNQKSRWTLSTVLLLIGWAFIFFFIYIIYNVQSNAEPQARFDPYELLGISESATVKEIKSIYRKLSLQFHPDKFKETLEMTKEMAESKFIDLTKAYKSLTDEVTRENFLRYGHPDGPQQSKHGIALPSFLVGGGSPVLMLCYAILIGGILPYAVGTWWAKQKVRTRAGILFETSSIFFELIAKEQAVFISNEVILHNLASAPEMRQAVPGNKSAKEIRALLDAHLQRKPVPNEQDKLAVVTEALVLLEGLFNIAAEFKSAPFLQRVIHIQRCIVQAVPLRLARAGERLQIPGSDLKTCSVSESNFDVFSKLIPKLHVLRAQFKIPGDVLVTPRSQPYFEIKYVIGPLNEPCPKVDVDELDLLAENDYEDVRELTNPEYLNSVPPPLPPALTPFQPEDIIPNWVVMLTNERDSKVVHAPVKISNVDLSNLELTAEQRKTGDGVVIGTYKIQLSLPAPQFPGMFAFRLFVSNRAYFGVDSSVRCVMTVSPETALPTPEPEEEDFEEEQDEEEEEEEGPSDIDTDTEDEDEEEEETKK</sequence>
<keyword evidence="2" id="KW-0812">Transmembrane</keyword>
<dbReference type="FunFam" id="1.10.287.110:FF:000039">
    <property type="entry name" value="Protein translocation complex component (Npl1)"/>
    <property type="match status" value="1"/>
</dbReference>
<dbReference type="GO" id="GO:0006620">
    <property type="term" value="P:post-translational protein targeting to endoplasmic reticulum membrane"/>
    <property type="evidence" value="ECO:0007669"/>
    <property type="project" value="TreeGrafter"/>
</dbReference>
<dbReference type="InterPro" id="IPR036869">
    <property type="entry name" value="J_dom_sf"/>
</dbReference>
<feature type="transmembrane region" description="Helical" evidence="2">
    <location>
        <begin position="70"/>
        <end position="92"/>
    </location>
</feature>
<dbReference type="GO" id="GO:0003723">
    <property type="term" value="F:RNA binding"/>
    <property type="evidence" value="ECO:0007669"/>
    <property type="project" value="TreeGrafter"/>
</dbReference>
<keyword evidence="2" id="KW-1133">Transmembrane helix</keyword>
<dbReference type="Gene3D" id="1.10.287.110">
    <property type="entry name" value="DnaJ domain"/>
    <property type="match status" value="1"/>
</dbReference>
<dbReference type="CDD" id="cd06257">
    <property type="entry name" value="DnaJ"/>
    <property type="match status" value="1"/>
</dbReference>
<dbReference type="STRING" id="45607.A0A2T0FP99"/>
<organism evidence="4 5">
    <name type="scientific">Wickerhamiella sorbophila</name>
    <dbReference type="NCBI Taxonomy" id="45607"/>
    <lineage>
        <taxon>Eukaryota</taxon>
        <taxon>Fungi</taxon>
        <taxon>Dikarya</taxon>
        <taxon>Ascomycota</taxon>
        <taxon>Saccharomycotina</taxon>
        <taxon>Dipodascomycetes</taxon>
        <taxon>Dipodascales</taxon>
        <taxon>Trichomonascaceae</taxon>
        <taxon>Wickerhamiella</taxon>
    </lineage>
</organism>
<proteinExistence type="predicted"/>
<feature type="region of interest" description="Disordered" evidence="1">
    <location>
        <begin position="551"/>
        <end position="598"/>
    </location>
</feature>
<dbReference type="SUPFAM" id="SSF46565">
    <property type="entry name" value="Chaperone J-domain"/>
    <property type="match status" value="1"/>
</dbReference>
<evidence type="ECO:0000259" key="3">
    <source>
        <dbReference type="PROSITE" id="PS50076"/>
    </source>
</evidence>
<feature type="compositionally biased region" description="Acidic residues" evidence="1">
    <location>
        <begin position="559"/>
        <end position="598"/>
    </location>
</feature>
<dbReference type="PANTHER" id="PTHR24075:SF0">
    <property type="entry name" value="TRANSLOCATION PROTEIN SEC63 HOMOLOG"/>
    <property type="match status" value="1"/>
</dbReference>
<dbReference type="SUPFAM" id="SSF158702">
    <property type="entry name" value="Sec63 N-terminal domain-like"/>
    <property type="match status" value="1"/>
</dbReference>
<accession>A0A2T0FP99</accession>
<dbReference type="PANTHER" id="PTHR24075">
    <property type="entry name" value="SEC63 DOMAIN-CONTAINING"/>
    <property type="match status" value="1"/>
</dbReference>
<feature type="transmembrane region" description="Helical" evidence="2">
    <location>
        <begin position="14"/>
        <end position="36"/>
    </location>
</feature>
<protein>
    <submittedName>
        <fullName evidence="4">Protein translocation protein SEC63</fullName>
    </submittedName>
</protein>
<dbReference type="PRINTS" id="PR00625">
    <property type="entry name" value="JDOMAIN"/>
</dbReference>
<gene>
    <name evidence="4" type="ORF">B9G98_04427</name>
</gene>
<keyword evidence="2" id="KW-0472">Membrane</keyword>
<dbReference type="GO" id="GO:0031207">
    <property type="term" value="C:Sec62/Sec63 complex"/>
    <property type="evidence" value="ECO:0007669"/>
    <property type="project" value="TreeGrafter"/>
</dbReference>
<dbReference type="AlphaFoldDB" id="A0A2T0FP99"/>
<evidence type="ECO:0000256" key="2">
    <source>
        <dbReference type="SAM" id="Phobius"/>
    </source>
</evidence>
<dbReference type="EMBL" id="NDIQ01000022">
    <property type="protein sequence ID" value="PRT56807.1"/>
    <property type="molecule type" value="Genomic_DNA"/>
</dbReference>
<dbReference type="Pfam" id="PF00226">
    <property type="entry name" value="DnaJ"/>
    <property type="match status" value="1"/>
</dbReference>
<dbReference type="SMART" id="SM00271">
    <property type="entry name" value="DnaJ"/>
    <property type="match status" value="1"/>
</dbReference>
<dbReference type="InterPro" id="IPR014756">
    <property type="entry name" value="Ig_E-set"/>
</dbReference>
<dbReference type="RefSeq" id="XP_024666752.1">
    <property type="nucleotide sequence ID" value="XM_024810984.1"/>
</dbReference>
<dbReference type="GO" id="GO:0008320">
    <property type="term" value="F:protein transmembrane transporter activity"/>
    <property type="evidence" value="ECO:0007669"/>
    <property type="project" value="TreeGrafter"/>
</dbReference>
<dbReference type="Gene3D" id="2.60.40.150">
    <property type="entry name" value="C2 domain"/>
    <property type="match status" value="1"/>
</dbReference>
<dbReference type="InterPro" id="IPR035892">
    <property type="entry name" value="C2_domain_sf"/>
</dbReference>
<reference evidence="4 5" key="1">
    <citation type="submission" date="2017-04" db="EMBL/GenBank/DDBJ databases">
        <title>Genome sequencing of [Candida] sorbophila.</title>
        <authorList>
            <person name="Ahn J.O."/>
        </authorList>
    </citation>
    <scope>NUCLEOTIDE SEQUENCE [LARGE SCALE GENOMIC DNA]</scope>
    <source>
        <strain evidence="4 5">DS02</strain>
    </source>
</reference>
<evidence type="ECO:0000313" key="5">
    <source>
        <dbReference type="Proteomes" id="UP000238350"/>
    </source>
</evidence>
<dbReference type="OrthoDB" id="1734229at2759"/>
<name>A0A2T0FP99_9ASCO</name>